<dbReference type="AlphaFoldDB" id="S4PXS5"/>
<organism evidence="1">
    <name type="scientific">Pararge aegeria</name>
    <name type="common">speckled wood butterfly</name>
    <dbReference type="NCBI Taxonomy" id="116150"/>
    <lineage>
        <taxon>Eukaryota</taxon>
        <taxon>Metazoa</taxon>
        <taxon>Ecdysozoa</taxon>
        <taxon>Arthropoda</taxon>
        <taxon>Hexapoda</taxon>
        <taxon>Insecta</taxon>
        <taxon>Pterygota</taxon>
        <taxon>Neoptera</taxon>
        <taxon>Endopterygota</taxon>
        <taxon>Lepidoptera</taxon>
        <taxon>Glossata</taxon>
        <taxon>Ditrysia</taxon>
        <taxon>Papilionoidea</taxon>
        <taxon>Nymphalidae</taxon>
        <taxon>Satyrinae</taxon>
        <taxon>Satyrini</taxon>
        <taxon>Parargina</taxon>
        <taxon>Pararge</taxon>
    </lineage>
</organism>
<reference evidence="1" key="1">
    <citation type="journal article" date="2013" name="BMC Genomics">
        <title>Unscrambling butterfly oogenesis.</title>
        <authorList>
            <person name="Carter J.M."/>
            <person name="Baker S.C."/>
            <person name="Pink R."/>
            <person name="Carter D.R."/>
            <person name="Collins A."/>
            <person name="Tomlin J."/>
            <person name="Gibbs M."/>
            <person name="Breuker C.J."/>
        </authorList>
    </citation>
    <scope>NUCLEOTIDE SEQUENCE</scope>
    <source>
        <tissue evidence="1">Ovary</tissue>
    </source>
</reference>
<reference evidence="1" key="2">
    <citation type="submission" date="2013-05" db="EMBL/GenBank/DDBJ databases">
        <authorList>
            <person name="Carter J.-M."/>
            <person name="Baker S.C."/>
            <person name="Pink R."/>
            <person name="Carter D.R.F."/>
            <person name="Collins A."/>
            <person name="Tomlin J."/>
            <person name="Gibbs M."/>
            <person name="Breuker C.J."/>
        </authorList>
    </citation>
    <scope>NUCLEOTIDE SEQUENCE</scope>
    <source>
        <tissue evidence="1">Ovary</tissue>
    </source>
</reference>
<evidence type="ECO:0000313" key="1">
    <source>
        <dbReference type="EMBL" id="JAA88032.1"/>
    </source>
</evidence>
<protein>
    <submittedName>
        <fullName evidence="1">Uncharacterized protein</fullName>
    </submittedName>
</protein>
<sequence>MFSGNRDFIQKFLYGRKKLFSVTEFLKMVGAGTHPGPPVLKWRAGTTRIQILLRARTVYVSDFTSSKI</sequence>
<name>S4PXS5_9NEOP</name>
<accession>S4PXS5</accession>
<dbReference type="EMBL" id="GAIX01004528">
    <property type="protein sequence ID" value="JAA88032.1"/>
    <property type="molecule type" value="Transcribed_RNA"/>
</dbReference>
<proteinExistence type="predicted"/>